<feature type="transmembrane region" description="Helical" evidence="1">
    <location>
        <begin position="20"/>
        <end position="40"/>
    </location>
</feature>
<dbReference type="OrthoDB" id="209692at2"/>
<dbReference type="PROSITE" id="PS00409">
    <property type="entry name" value="PROKAR_NTER_METHYL"/>
    <property type="match status" value="1"/>
</dbReference>
<dbReference type="RefSeq" id="WP_077024393.1">
    <property type="nucleotide sequence ID" value="NZ_CP017641.1"/>
</dbReference>
<dbReference type="EMBL" id="CP017641">
    <property type="protein sequence ID" value="APZ92826.1"/>
    <property type="molecule type" value="Genomic_DNA"/>
</dbReference>
<evidence type="ECO:0000256" key="1">
    <source>
        <dbReference type="SAM" id="Phobius"/>
    </source>
</evidence>
<protein>
    <submittedName>
        <fullName evidence="2">Verru_Chthon cassette protein D</fullName>
    </submittedName>
</protein>
<dbReference type="SUPFAM" id="SSF54523">
    <property type="entry name" value="Pili subunits"/>
    <property type="match status" value="1"/>
</dbReference>
<dbReference type="InterPro" id="IPR012902">
    <property type="entry name" value="N_methyl_site"/>
</dbReference>
<accession>A0A1P8WFK3</accession>
<dbReference type="KEGG" id="fmr:Fuma_02438"/>
<keyword evidence="1" id="KW-0472">Membrane</keyword>
<gene>
    <name evidence="2" type="ORF">Fuma_02438</name>
</gene>
<reference evidence="2 3" key="1">
    <citation type="journal article" date="2016" name="Front. Microbiol.">
        <title>Fuerstia marisgermanicae gen. nov., sp. nov., an Unusual Member of the Phylum Planctomycetes from the German Wadden Sea.</title>
        <authorList>
            <person name="Kohn T."/>
            <person name="Heuer A."/>
            <person name="Jogler M."/>
            <person name="Vollmers J."/>
            <person name="Boedeker C."/>
            <person name="Bunk B."/>
            <person name="Rast P."/>
            <person name="Borchert D."/>
            <person name="Glockner I."/>
            <person name="Freese H.M."/>
            <person name="Klenk H.P."/>
            <person name="Overmann J."/>
            <person name="Kaster A.K."/>
            <person name="Rohde M."/>
            <person name="Wiegand S."/>
            <person name="Jogler C."/>
        </authorList>
    </citation>
    <scope>NUCLEOTIDE SEQUENCE [LARGE SCALE GENOMIC DNA]</scope>
    <source>
        <strain evidence="2 3">NH11</strain>
    </source>
</reference>
<keyword evidence="1" id="KW-1133">Transmembrane helix</keyword>
<organism evidence="2 3">
    <name type="scientific">Fuerstiella marisgermanici</name>
    <dbReference type="NCBI Taxonomy" id="1891926"/>
    <lineage>
        <taxon>Bacteria</taxon>
        <taxon>Pseudomonadati</taxon>
        <taxon>Planctomycetota</taxon>
        <taxon>Planctomycetia</taxon>
        <taxon>Planctomycetales</taxon>
        <taxon>Planctomycetaceae</taxon>
        <taxon>Fuerstiella</taxon>
    </lineage>
</organism>
<dbReference type="AlphaFoldDB" id="A0A1P8WFK3"/>
<evidence type="ECO:0000313" key="3">
    <source>
        <dbReference type="Proteomes" id="UP000187735"/>
    </source>
</evidence>
<name>A0A1P8WFK3_9PLAN</name>
<dbReference type="InterPro" id="IPR045584">
    <property type="entry name" value="Pilin-like"/>
</dbReference>
<proteinExistence type="predicted"/>
<keyword evidence="3" id="KW-1185">Reference proteome</keyword>
<dbReference type="NCBIfam" id="TIGR02532">
    <property type="entry name" value="IV_pilin_GFxxxE"/>
    <property type="match status" value="1"/>
</dbReference>
<keyword evidence="1" id="KW-0812">Transmembrane</keyword>
<dbReference type="Pfam" id="PF07963">
    <property type="entry name" value="N_methyl"/>
    <property type="match status" value="1"/>
</dbReference>
<sequence length="387" mass="41846">MHYRPFTKSAIETRRGFTLVELLVVIGILVLILSMTIYGVSYARDADRVSGAAGQIQSYLAGARDRAIYQKEPRGVRFFVDPVNTRAVTAMAYIKPGDKWPLSSAPGQVSLERLDLDGDNNPDSPNVTVVRGVGQGWWQLKRRGLIIDGSLIEIPAGSNSWYGVNTSLIDITVPPTPTEILLLQIPFSEPGDASSVIAREGETYRIQLPAQLLPREPSILPEGVVLDLDGSQIPIAWRPGVLDSEGQFSPYMDVFFSPRGNVIGAAAAAGLIHLYVCDDVDSQTLKDQWIASINPAADGNPSSPLDTFELQVRGASKFIPADEVSGPWLTGYTAAEPYLVKDRRLVTIFAQTGTVTVNEIDPTDIASGGNGFADNPYRFAEIGTGAK</sequence>
<dbReference type="STRING" id="1891926.Fuma_02438"/>
<dbReference type="Proteomes" id="UP000187735">
    <property type="component" value="Chromosome"/>
</dbReference>
<evidence type="ECO:0000313" key="2">
    <source>
        <dbReference type="EMBL" id="APZ92826.1"/>
    </source>
</evidence>